<accession>A0ABW4G025</accession>
<sequence length="250" mass="26733">MTEPLPRPREASLLEVRRLRLIEDAAPRVPPAERVAMDRLWEEAVQANPCLFDGPVAACAGLDQDGPHSVVLTWARTTYRHRALRWVPGATSWLPSLFVAVAQPATDDGSLLVGRMSASTATPGRWQLPGGAVEPPAEGAGLDTAALRSHAARELAEETGLGTAPSDLSLWLVTRGENGSVGVVFLAPHQPTSLLRERFAALTSAEAAQGRDPELERIAFIRSPAEVAGLKDACVDYLAPLVRHYVNSGS</sequence>
<dbReference type="CDD" id="cd02883">
    <property type="entry name" value="NUDIX_Hydrolase"/>
    <property type="match status" value="1"/>
</dbReference>
<dbReference type="InterPro" id="IPR000086">
    <property type="entry name" value="NUDIX_hydrolase_dom"/>
</dbReference>
<dbReference type="Proteomes" id="UP001597097">
    <property type="component" value="Unassembled WGS sequence"/>
</dbReference>
<evidence type="ECO:0000313" key="2">
    <source>
        <dbReference type="EMBL" id="MFD1535591.1"/>
    </source>
</evidence>
<dbReference type="GO" id="GO:0016787">
    <property type="term" value="F:hydrolase activity"/>
    <property type="evidence" value="ECO:0007669"/>
    <property type="project" value="UniProtKB-KW"/>
</dbReference>
<gene>
    <name evidence="2" type="ORF">ACFSJ0_01015</name>
</gene>
<dbReference type="EMBL" id="JBHUCM010000002">
    <property type="protein sequence ID" value="MFD1535591.1"/>
    <property type="molecule type" value="Genomic_DNA"/>
</dbReference>
<reference evidence="3" key="1">
    <citation type="journal article" date="2019" name="Int. J. Syst. Evol. Microbiol.">
        <title>The Global Catalogue of Microorganisms (GCM) 10K type strain sequencing project: providing services to taxonomists for standard genome sequencing and annotation.</title>
        <authorList>
            <consortium name="The Broad Institute Genomics Platform"/>
            <consortium name="The Broad Institute Genome Sequencing Center for Infectious Disease"/>
            <person name="Wu L."/>
            <person name="Ma J."/>
        </authorList>
    </citation>
    <scope>NUCLEOTIDE SEQUENCE [LARGE SCALE GENOMIC DNA]</scope>
    <source>
        <strain evidence="3">CGMCC 1.15399</strain>
    </source>
</reference>
<evidence type="ECO:0000259" key="1">
    <source>
        <dbReference type="PROSITE" id="PS51462"/>
    </source>
</evidence>
<dbReference type="PROSITE" id="PS51462">
    <property type="entry name" value="NUDIX"/>
    <property type="match status" value="1"/>
</dbReference>
<dbReference type="RefSeq" id="WP_219537848.1">
    <property type="nucleotide sequence ID" value="NZ_JAHKRM010000041.1"/>
</dbReference>
<protein>
    <submittedName>
        <fullName evidence="2">NUDIX hydrolase</fullName>
    </submittedName>
</protein>
<dbReference type="Pfam" id="PF00293">
    <property type="entry name" value="NUDIX"/>
    <property type="match status" value="1"/>
</dbReference>
<keyword evidence="3" id="KW-1185">Reference proteome</keyword>
<proteinExistence type="predicted"/>
<organism evidence="2 3">
    <name type="scientific">Nonomuraea guangzhouensis</name>
    <dbReference type="NCBI Taxonomy" id="1291555"/>
    <lineage>
        <taxon>Bacteria</taxon>
        <taxon>Bacillati</taxon>
        <taxon>Actinomycetota</taxon>
        <taxon>Actinomycetes</taxon>
        <taxon>Streptosporangiales</taxon>
        <taxon>Streptosporangiaceae</taxon>
        <taxon>Nonomuraea</taxon>
    </lineage>
</organism>
<feature type="domain" description="Nudix hydrolase" evidence="1">
    <location>
        <begin position="92"/>
        <end position="244"/>
    </location>
</feature>
<evidence type="ECO:0000313" key="3">
    <source>
        <dbReference type="Proteomes" id="UP001597097"/>
    </source>
</evidence>
<comment type="caution">
    <text evidence="2">The sequence shown here is derived from an EMBL/GenBank/DDBJ whole genome shotgun (WGS) entry which is preliminary data.</text>
</comment>
<keyword evidence="2" id="KW-0378">Hydrolase</keyword>
<name>A0ABW4G025_9ACTN</name>